<gene>
    <name evidence="2" type="ORF">HZU44_14330</name>
</gene>
<feature type="region of interest" description="Disordered" evidence="1">
    <location>
        <begin position="1"/>
        <end position="21"/>
    </location>
</feature>
<sequence length="112" mass="11495">MPSKERRPCPRPARAPGTDLPRGPLIGLAAGCLGTSAWVTVPGPLLLCDDDLALAGVPYVAFTGMQLPPFALMPTSASRRGAGPTAGIGLPAHPIRAVPRRRPSAGPDGGRR</sequence>
<reference evidence="2" key="1">
    <citation type="submission" date="2020-08" db="EMBL/GenBank/DDBJ databases">
        <title>A bifunctional nitrone conjugated secondary metabolite targeting the ribosome.</title>
        <authorList>
            <person name="Limbrick E.M."/>
            <person name="Graf M."/>
            <person name="Derewacz D.K."/>
            <person name="Nguyen F."/>
            <person name="Spraggins J.M."/>
            <person name="Wieland M."/>
            <person name="Ynigez-Gutierrez A.E."/>
            <person name="Reisman B.J."/>
            <person name="Zinshteyn B."/>
            <person name="McCulloch K."/>
            <person name="Iverson T.M."/>
            <person name="Green R."/>
            <person name="Wilson D.N."/>
            <person name="Bachmann B.O."/>
        </authorList>
    </citation>
    <scope>NUCLEOTIDE SEQUENCE</scope>
    <source>
        <strain evidence="2">Africana</strain>
    </source>
</reference>
<feature type="region of interest" description="Disordered" evidence="1">
    <location>
        <begin position="76"/>
        <end position="112"/>
    </location>
</feature>
<evidence type="ECO:0000313" key="2">
    <source>
        <dbReference type="EMBL" id="QLJ96248.1"/>
    </source>
</evidence>
<dbReference type="AlphaFoldDB" id="A0A7D6CEF3"/>
<dbReference type="EMBL" id="CP058905">
    <property type="protein sequence ID" value="QLJ96248.1"/>
    <property type="molecule type" value="Genomic_DNA"/>
</dbReference>
<accession>A0A7D6CEF3</accession>
<organism evidence="2">
    <name type="scientific">Micromonospora carbonacea</name>
    <dbReference type="NCBI Taxonomy" id="47853"/>
    <lineage>
        <taxon>Bacteria</taxon>
        <taxon>Bacillati</taxon>
        <taxon>Actinomycetota</taxon>
        <taxon>Actinomycetes</taxon>
        <taxon>Micromonosporales</taxon>
        <taxon>Micromonosporaceae</taxon>
        <taxon>Micromonospora</taxon>
    </lineage>
</organism>
<name>A0A7D6CEF3_9ACTN</name>
<proteinExistence type="predicted"/>
<evidence type="ECO:0000256" key="1">
    <source>
        <dbReference type="SAM" id="MobiDB-lite"/>
    </source>
</evidence>
<protein>
    <submittedName>
        <fullName evidence="2">Uncharacterized protein</fullName>
    </submittedName>
</protein>